<feature type="transmembrane region" description="Helical" evidence="1">
    <location>
        <begin position="276"/>
        <end position="299"/>
    </location>
</feature>
<dbReference type="Pfam" id="PF04235">
    <property type="entry name" value="DUF418"/>
    <property type="match status" value="1"/>
</dbReference>
<dbReference type="InterPro" id="IPR007349">
    <property type="entry name" value="DUF418"/>
</dbReference>
<sequence length="396" mass="40469">MHPDASVSAPARGGPVDRAGRLLAPDLARGLALLGIALANCVSYVSGVTTGPLARPVEATPADRAVDTVVGLLVDNRAFPMFTMLFAYGFVTVLRRQASAGVPWPRARGLLVRRSLGLAVLGAAHLLLLFAGDILLVYGLLGLALVLVVRAGDRVLRLVGWLTLPVFLGLGALDGVAEGDPGGPPGYLDDLLDRVLVLVSTVVGAPLFVAALAPAAVVGVLLARSQVLEDPAAHLPLLRRLVLVGLPVSVLGAVPLVLLSTQVVQAPPAVDLLAGALHGGTGLLGAAAFLGGVGWLVAARARRADDPRRGVVRALAAVGERSLSCYLLQSVLLVPLLAPWALGLGVGAGTALVSGVAVAVYLVTVVVALLLDRAGRRGPAEVLLRRVVYGAAPNVR</sequence>
<evidence type="ECO:0000313" key="4">
    <source>
        <dbReference type="Proteomes" id="UP001595685"/>
    </source>
</evidence>
<reference evidence="4" key="1">
    <citation type="journal article" date="2019" name="Int. J. Syst. Evol. Microbiol.">
        <title>The Global Catalogue of Microorganisms (GCM) 10K type strain sequencing project: providing services to taxonomists for standard genome sequencing and annotation.</title>
        <authorList>
            <consortium name="The Broad Institute Genomics Platform"/>
            <consortium name="The Broad Institute Genome Sequencing Center for Infectious Disease"/>
            <person name="Wu L."/>
            <person name="Ma J."/>
        </authorList>
    </citation>
    <scope>NUCLEOTIDE SEQUENCE [LARGE SCALE GENOMIC DNA]</scope>
    <source>
        <strain evidence="4">NCAIM B.02333</strain>
    </source>
</reference>
<feature type="transmembrane region" description="Helical" evidence="1">
    <location>
        <begin position="78"/>
        <end position="98"/>
    </location>
</feature>
<feature type="transmembrane region" description="Helical" evidence="1">
    <location>
        <begin position="158"/>
        <end position="177"/>
    </location>
</feature>
<organism evidence="3 4">
    <name type="scientific">Aquipuribacter hungaricus</name>
    <dbReference type="NCBI Taxonomy" id="545624"/>
    <lineage>
        <taxon>Bacteria</taxon>
        <taxon>Bacillati</taxon>
        <taxon>Actinomycetota</taxon>
        <taxon>Actinomycetes</taxon>
        <taxon>Micrococcales</taxon>
        <taxon>Intrasporangiaceae</taxon>
        <taxon>Aquipuribacter</taxon>
    </lineage>
</organism>
<gene>
    <name evidence="3" type="ORF">ACFOLH_12195</name>
</gene>
<feature type="transmembrane region" description="Helical" evidence="1">
    <location>
        <begin position="27"/>
        <end position="46"/>
    </location>
</feature>
<feature type="transmembrane region" description="Helical" evidence="1">
    <location>
        <begin position="197"/>
        <end position="221"/>
    </location>
</feature>
<keyword evidence="1" id="KW-1133">Transmembrane helix</keyword>
<keyword evidence="1" id="KW-0812">Transmembrane</keyword>
<feature type="domain" description="DUF418" evidence="2">
    <location>
        <begin position="222"/>
        <end position="390"/>
    </location>
</feature>
<dbReference type="RefSeq" id="WP_340293134.1">
    <property type="nucleotide sequence ID" value="NZ_JBBEOI010000097.1"/>
</dbReference>
<accession>A0ABV7WI92</accession>
<feature type="transmembrane region" description="Helical" evidence="1">
    <location>
        <begin position="348"/>
        <end position="371"/>
    </location>
</feature>
<feature type="transmembrane region" description="Helical" evidence="1">
    <location>
        <begin position="323"/>
        <end position="342"/>
    </location>
</feature>
<dbReference type="PANTHER" id="PTHR30590">
    <property type="entry name" value="INNER MEMBRANE PROTEIN"/>
    <property type="match status" value="1"/>
</dbReference>
<evidence type="ECO:0000256" key="1">
    <source>
        <dbReference type="SAM" id="Phobius"/>
    </source>
</evidence>
<evidence type="ECO:0000259" key="2">
    <source>
        <dbReference type="Pfam" id="PF04235"/>
    </source>
</evidence>
<comment type="caution">
    <text evidence="3">The sequence shown here is derived from an EMBL/GenBank/DDBJ whole genome shotgun (WGS) entry which is preliminary data.</text>
</comment>
<name>A0ABV7WI92_9MICO</name>
<proteinExistence type="predicted"/>
<dbReference type="PANTHER" id="PTHR30590:SF2">
    <property type="entry name" value="INNER MEMBRANE PROTEIN"/>
    <property type="match status" value="1"/>
</dbReference>
<protein>
    <submittedName>
        <fullName evidence="3">DUF418 domain-containing protein</fullName>
    </submittedName>
</protein>
<evidence type="ECO:0000313" key="3">
    <source>
        <dbReference type="EMBL" id="MFC3689104.1"/>
    </source>
</evidence>
<keyword evidence="4" id="KW-1185">Reference proteome</keyword>
<feature type="transmembrane region" description="Helical" evidence="1">
    <location>
        <begin position="134"/>
        <end position="151"/>
    </location>
</feature>
<dbReference type="Proteomes" id="UP001595685">
    <property type="component" value="Unassembled WGS sequence"/>
</dbReference>
<keyword evidence="1" id="KW-0472">Membrane</keyword>
<dbReference type="EMBL" id="JBHRWW010000007">
    <property type="protein sequence ID" value="MFC3689104.1"/>
    <property type="molecule type" value="Genomic_DNA"/>
</dbReference>
<feature type="transmembrane region" description="Helical" evidence="1">
    <location>
        <begin position="241"/>
        <end position="264"/>
    </location>
</feature>
<dbReference type="InterPro" id="IPR052529">
    <property type="entry name" value="Bact_Transport_Assoc"/>
</dbReference>